<feature type="non-terminal residue" evidence="2">
    <location>
        <position position="1"/>
    </location>
</feature>
<proteinExistence type="predicted"/>
<dbReference type="Gene3D" id="3.40.50.150">
    <property type="entry name" value="Vaccinia Virus protein VP39"/>
    <property type="match status" value="1"/>
</dbReference>
<evidence type="ECO:0000259" key="1">
    <source>
        <dbReference type="Pfam" id="PF05050"/>
    </source>
</evidence>
<protein>
    <recommendedName>
        <fullName evidence="1">Methyltransferase FkbM domain-containing protein</fullName>
    </recommendedName>
</protein>
<gene>
    <name evidence="2" type="ORF">METZ01_LOCUS223490</name>
</gene>
<evidence type="ECO:0000313" key="2">
    <source>
        <dbReference type="EMBL" id="SVB70636.1"/>
    </source>
</evidence>
<dbReference type="InterPro" id="IPR029063">
    <property type="entry name" value="SAM-dependent_MTases_sf"/>
</dbReference>
<dbReference type="Pfam" id="PF05050">
    <property type="entry name" value="Methyltransf_21"/>
    <property type="match status" value="1"/>
</dbReference>
<dbReference type="AlphaFoldDB" id="A0A382G5T2"/>
<dbReference type="PANTHER" id="PTHR34203">
    <property type="entry name" value="METHYLTRANSFERASE, FKBM FAMILY PROTEIN"/>
    <property type="match status" value="1"/>
</dbReference>
<dbReference type="PANTHER" id="PTHR34203:SF15">
    <property type="entry name" value="SLL1173 PROTEIN"/>
    <property type="match status" value="1"/>
</dbReference>
<dbReference type="SUPFAM" id="SSF53335">
    <property type="entry name" value="S-adenosyl-L-methionine-dependent methyltransferases"/>
    <property type="match status" value="1"/>
</dbReference>
<sequence length="320" mass="36579">VKEIISIKDYRELFGELRQVRNLRLLRKNKIHSNIKRKSGRKRLEELVKKLWKGGYVYLESGDYLYVPSVVESSHPYRLFDPYVPEQIISKFCNLGSIVMDIGANMGEWSLHMAKMVGGNGRVFCFEPIPSMVQALEKTIAINNFSQVSISECAISNKTGHSQFSIPFDKDNQAMPYWSRLVLGEEFATPKWIDNPWAKVATTKTIEVQTTTLDRFTSEKSITKLDFIKIDVEGHEKYVIEGGQKTLETLKPAMILEAASEETADREIIADQLRKLNYKLVGIVMQDGVIEASWSQYINMKDPFDPTYPVNVLFLPQIIS</sequence>
<feature type="domain" description="Methyltransferase FkbM" evidence="1">
    <location>
        <begin position="101"/>
        <end position="279"/>
    </location>
</feature>
<dbReference type="EMBL" id="UINC01053740">
    <property type="protein sequence ID" value="SVB70636.1"/>
    <property type="molecule type" value="Genomic_DNA"/>
</dbReference>
<name>A0A382G5T2_9ZZZZ</name>
<reference evidence="2" key="1">
    <citation type="submission" date="2018-05" db="EMBL/GenBank/DDBJ databases">
        <authorList>
            <person name="Lanie J.A."/>
            <person name="Ng W.-L."/>
            <person name="Kazmierczak K.M."/>
            <person name="Andrzejewski T.M."/>
            <person name="Davidsen T.M."/>
            <person name="Wayne K.J."/>
            <person name="Tettelin H."/>
            <person name="Glass J.I."/>
            <person name="Rusch D."/>
            <person name="Podicherti R."/>
            <person name="Tsui H.-C.T."/>
            <person name="Winkler M.E."/>
        </authorList>
    </citation>
    <scope>NUCLEOTIDE SEQUENCE</scope>
</reference>
<dbReference type="InterPro" id="IPR052514">
    <property type="entry name" value="SAM-dependent_MTase"/>
</dbReference>
<accession>A0A382G5T2</accession>
<dbReference type="NCBIfam" id="TIGR01444">
    <property type="entry name" value="fkbM_fam"/>
    <property type="match status" value="1"/>
</dbReference>
<dbReference type="InterPro" id="IPR006342">
    <property type="entry name" value="FkbM_mtfrase"/>
</dbReference>
<organism evidence="2">
    <name type="scientific">marine metagenome</name>
    <dbReference type="NCBI Taxonomy" id="408172"/>
    <lineage>
        <taxon>unclassified sequences</taxon>
        <taxon>metagenomes</taxon>
        <taxon>ecological metagenomes</taxon>
    </lineage>
</organism>